<dbReference type="Gene3D" id="3.30.450.40">
    <property type="match status" value="1"/>
</dbReference>
<name>A0ABP6QKH1_9ACTN</name>
<dbReference type="PANTHER" id="PTHR43156:SF2">
    <property type="entry name" value="STAGE II SPORULATION PROTEIN E"/>
    <property type="match status" value="1"/>
</dbReference>
<dbReference type="PANTHER" id="PTHR43156">
    <property type="entry name" value="STAGE II SPORULATION PROTEIN E-RELATED"/>
    <property type="match status" value="1"/>
</dbReference>
<evidence type="ECO:0000313" key="4">
    <source>
        <dbReference type="Proteomes" id="UP001501237"/>
    </source>
</evidence>
<evidence type="ECO:0000256" key="1">
    <source>
        <dbReference type="ARBA" id="ARBA00022801"/>
    </source>
</evidence>
<accession>A0ABP6QKH1</accession>
<dbReference type="Gene3D" id="3.60.40.10">
    <property type="entry name" value="PPM-type phosphatase domain"/>
    <property type="match status" value="1"/>
</dbReference>
<dbReference type="InterPro" id="IPR001932">
    <property type="entry name" value="PPM-type_phosphatase-like_dom"/>
</dbReference>
<dbReference type="Proteomes" id="UP001501237">
    <property type="component" value="Unassembled WGS sequence"/>
</dbReference>
<protein>
    <submittedName>
        <fullName evidence="3">PP2C family protein-serine/threonine phosphatase</fullName>
    </submittedName>
</protein>
<dbReference type="Pfam" id="PF07228">
    <property type="entry name" value="SpoIIE"/>
    <property type="match status" value="1"/>
</dbReference>
<dbReference type="EMBL" id="BAAAUV010000026">
    <property type="protein sequence ID" value="GAA3234576.1"/>
    <property type="molecule type" value="Genomic_DNA"/>
</dbReference>
<keyword evidence="4" id="KW-1185">Reference proteome</keyword>
<dbReference type="InterPro" id="IPR029016">
    <property type="entry name" value="GAF-like_dom_sf"/>
</dbReference>
<evidence type="ECO:0000259" key="2">
    <source>
        <dbReference type="SMART" id="SM00331"/>
    </source>
</evidence>
<dbReference type="InterPro" id="IPR036457">
    <property type="entry name" value="PPM-type-like_dom_sf"/>
</dbReference>
<gene>
    <name evidence="3" type="ORF">GCM10010468_67840</name>
</gene>
<keyword evidence="1" id="KW-0378">Hydrolase</keyword>
<comment type="caution">
    <text evidence="3">The sequence shown here is derived from an EMBL/GenBank/DDBJ whole genome shotgun (WGS) entry which is preliminary data.</text>
</comment>
<feature type="domain" description="PPM-type phosphatase" evidence="2">
    <location>
        <begin position="309"/>
        <end position="533"/>
    </location>
</feature>
<dbReference type="SUPFAM" id="SSF55781">
    <property type="entry name" value="GAF domain-like"/>
    <property type="match status" value="1"/>
</dbReference>
<proteinExistence type="predicted"/>
<sequence length="547" mass="58133">MSGHPPRTKHQILGTITPTWRLAPYPVLAVDPAGAVAGVNEAGRLLFAGAVPGTALADAVPGWLARAHQRFTERPPADPRDRIVRGKVGERFFEAHPTASGTLVLWWLMARADRPERDGLAGLLAAERERTSFLAAASRELSSLDVESCLDSTVALARYLADVALVVSPDGRRDYTAVQCGPEGRVRTGRLGLDPGDVPGLAEVLHGYPPVPSQWIAPDSVPGRFLCDGVGEPGSMMVTALADPGGPDSALVLVRRHDRPRFSEDEEEFARAFAALAGTALAAARRHAEQMSITEVLIQDLLPPRTRDLDGVVMAARYQTAGGGLRVGGDFYDVYPAAEPGGESMIVLGDVCGRGLKAAVLTGKLRTALGILQPVTTDHRELLDRLNTMVLLGGDPNTFVTLVLASVRHLGPRVQMRLTSAGHPAPLIVRGDGRVEEVPTAGTLIGALDDIDAVTASVELAKGETCLLHTDGVTEARGGPLGNEFFGDERLREELSRCGGMPPDALVERVHMLASEWIGDGFGDDMAVVAMGPRPERLPRDEGATAR</sequence>
<organism evidence="3 4">
    <name type="scientific">Actinocorallia longicatena</name>
    <dbReference type="NCBI Taxonomy" id="111803"/>
    <lineage>
        <taxon>Bacteria</taxon>
        <taxon>Bacillati</taxon>
        <taxon>Actinomycetota</taxon>
        <taxon>Actinomycetes</taxon>
        <taxon>Streptosporangiales</taxon>
        <taxon>Thermomonosporaceae</taxon>
        <taxon>Actinocorallia</taxon>
    </lineage>
</organism>
<dbReference type="RefSeq" id="WP_344836600.1">
    <property type="nucleotide sequence ID" value="NZ_BAAAUV010000026.1"/>
</dbReference>
<reference evidence="4" key="1">
    <citation type="journal article" date="2019" name="Int. J. Syst. Evol. Microbiol.">
        <title>The Global Catalogue of Microorganisms (GCM) 10K type strain sequencing project: providing services to taxonomists for standard genome sequencing and annotation.</title>
        <authorList>
            <consortium name="The Broad Institute Genomics Platform"/>
            <consortium name="The Broad Institute Genome Sequencing Center for Infectious Disease"/>
            <person name="Wu L."/>
            <person name="Ma J."/>
        </authorList>
    </citation>
    <scope>NUCLEOTIDE SEQUENCE [LARGE SCALE GENOMIC DNA]</scope>
    <source>
        <strain evidence="4">JCM 9377</strain>
    </source>
</reference>
<evidence type="ECO:0000313" key="3">
    <source>
        <dbReference type="EMBL" id="GAA3234576.1"/>
    </source>
</evidence>
<dbReference type="InterPro" id="IPR052016">
    <property type="entry name" value="Bact_Sigma-Reg"/>
</dbReference>
<dbReference type="SMART" id="SM00331">
    <property type="entry name" value="PP2C_SIG"/>
    <property type="match status" value="1"/>
</dbReference>